<reference evidence="2" key="1">
    <citation type="journal article" date="2022" name="Mol. Ecol. Resour.">
        <title>The genomes of chicory, endive, great burdock and yacon provide insights into Asteraceae palaeo-polyploidization history and plant inulin production.</title>
        <authorList>
            <person name="Fan W."/>
            <person name="Wang S."/>
            <person name="Wang H."/>
            <person name="Wang A."/>
            <person name="Jiang F."/>
            <person name="Liu H."/>
            <person name="Zhao H."/>
            <person name="Xu D."/>
            <person name="Zhang Y."/>
        </authorList>
    </citation>
    <scope>NUCLEOTIDE SEQUENCE [LARGE SCALE GENOMIC DNA]</scope>
    <source>
        <strain evidence="2">cv. Niubang</strain>
    </source>
</reference>
<evidence type="ECO:0000313" key="2">
    <source>
        <dbReference type="Proteomes" id="UP001055879"/>
    </source>
</evidence>
<dbReference type="EMBL" id="CM042062">
    <property type="protein sequence ID" value="KAI3669474.1"/>
    <property type="molecule type" value="Genomic_DNA"/>
</dbReference>
<protein>
    <submittedName>
        <fullName evidence="1">Uncharacterized protein</fullName>
    </submittedName>
</protein>
<evidence type="ECO:0000313" key="1">
    <source>
        <dbReference type="EMBL" id="KAI3669474.1"/>
    </source>
</evidence>
<name>A0ACB8XNU5_ARCLA</name>
<keyword evidence="2" id="KW-1185">Reference proteome</keyword>
<sequence>MARSDLTHKFDILTSERNILAAKINDLEAANFELSTKVTADVISQSPIDNSTESVCSFKTASSSIHNKNVFKNKSVNPIIVKSSQIRPSNLFYDKSVDGSVSYYVKSLGKQSKKTQMVWRVKSSSDKENKKDKAFASTSNAKNNSAYKGKSFGNSDIFYSTNHLIRIAQKKICCSYCGENDFVQRESAHNWYGSYIITSQNYGFKTYTSNEKWIPKSNIPGPKYQWVPKPVKSVLQVPQV</sequence>
<organism evidence="1 2">
    <name type="scientific">Arctium lappa</name>
    <name type="common">Greater burdock</name>
    <name type="synonym">Lappa major</name>
    <dbReference type="NCBI Taxonomy" id="4217"/>
    <lineage>
        <taxon>Eukaryota</taxon>
        <taxon>Viridiplantae</taxon>
        <taxon>Streptophyta</taxon>
        <taxon>Embryophyta</taxon>
        <taxon>Tracheophyta</taxon>
        <taxon>Spermatophyta</taxon>
        <taxon>Magnoliopsida</taxon>
        <taxon>eudicotyledons</taxon>
        <taxon>Gunneridae</taxon>
        <taxon>Pentapetalae</taxon>
        <taxon>asterids</taxon>
        <taxon>campanulids</taxon>
        <taxon>Asterales</taxon>
        <taxon>Asteraceae</taxon>
        <taxon>Carduoideae</taxon>
        <taxon>Cardueae</taxon>
        <taxon>Arctiinae</taxon>
        <taxon>Arctium</taxon>
    </lineage>
</organism>
<comment type="caution">
    <text evidence="1">The sequence shown here is derived from an EMBL/GenBank/DDBJ whole genome shotgun (WGS) entry which is preliminary data.</text>
</comment>
<dbReference type="Proteomes" id="UP001055879">
    <property type="component" value="Linkage Group LG16"/>
</dbReference>
<gene>
    <name evidence="1" type="ORF">L6452_40710</name>
</gene>
<reference evidence="1 2" key="2">
    <citation type="journal article" date="2022" name="Mol. Ecol. Resour.">
        <title>The genomes of chicory, endive, great burdock and yacon provide insights into Asteraceae paleo-polyploidization history and plant inulin production.</title>
        <authorList>
            <person name="Fan W."/>
            <person name="Wang S."/>
            <person name="Wang H."/>
            <person name="Wang A."/>
            <person name="Jiang F."/>
            <person name="Liu H."/>
            <person name="Zhao H."/>
            <person name="Xu D."/>
            <person name="Zhang Y."/>
        </authorList>
    </citation>
    <scope>NUCLEOTIDE SEQUENCE [LARGE SCALE GENOMIC DNA]</scope>
    <source>
        <strain evidence="2">cv. Niubang</strain>
    </source>
</reference>
<accession>A0ACB8XNU5</accession>
<proteinExistence type="predicted"/>